<proteinExistence type="inferred from homology"/>
<evidence type="ECO:0008006" key="10">
    <source>
        <dbReference type="Google" id="ProtNLM"/>
    </source>
</evidence>
<dbReference type="OrthoDB" id="9811409at2"/>
<dbReference type="Gene3D" id="3.30.920.30">
    <property type="entry name" value="Hypothetical protein"/>
    <property type="match status" value="1"/>
</dbReference>
<dbReference type="Proteomes" id="UP000232638">
    <property type="component" value="Chromosome"/>
</dbReference>
<keyword evidence="6" id="KW-0694">RNA-binding</keyword>
<accession>A0A2K8UDN1</accession>
<dbReference type="RefSeq" id="WP_100921362.1">
    <property type="nucleotide sequence ID" value="NZ_CP020370.1"/>
</dbReference>
<dbReference type="GO" id="GO:0003729">
    <property type="term" value="F:mRNA binding"/>
    <property type="evidence" value="ECO:0007669"/>
    <property type="project" value="InterPro"/>
</dbReference>
<organism evidence="8 9">
    <name type="scientific">Candidatus Thiodictyon syntrophicum</name>
    <dbReference type="NCBI Taxonomy" id="1166950"/>
    <lineage>
        <taxon>Bacteria</taxon>
        <taxon>Pseudomonadati</taxon>
        <taxon>Pseudomonadota</taxon>
        <taxon>Gammaproteobacteria</taxon>
        <taxon>Chromatiales</taxon>
        <taxon>Chromatiaceae</taxon>
        <taxon>Thiodictyon</taxon>
    </lineage>
</organism>
<evidence type="ECO:0000256" key="7">
    <source>
        <dbReference type="ARBA" id="ARBA00023016"/>
    </source>
</evidence>
<comment type="similarity">
    <text evidence="1">Belongs to the HicA mRNA interferase family.</text>
</comment>
<dbReference type="GO" id="GO:0004519">
    <property type="term" value="F:endonuclease activity"/>
    <property type="evidence" value="ECO:0007669"/>
    <property type="project" value="UniProtKB-KW"/>
</dbReference>
<keyword evidence="5" id="KW-0378">Hydrolase</keyword>
<dbReference type="KEGG" id="tsy:THSYN_23820"/>
<keyword evidence="9" id="KW-1185">Reference proteome</keyword>
<evidence type="ECO:0000256" key="5">
    <source>
        <dbReference type="ARBA" id="ARBA00022801"/>
    </source>
</evidence>
<dbReference type="Pfam" id="PF07927">
    <property type="entry name" value="HicA_toxin"/>
    <property type="match status" value="1"/>
</dbReference>
<gene>
    <name evidence="8" type="ORF">THSYN_23820</name>
</gene>
<dbReference type="SUPFAM" id="SSF54786">
    <property type="entry name" value="YcfA/nrd intein domain"/>
    <property type="match status" value="1"/>
</dbReference>
<sequence>MGESYTAELVRQLKAAGCLLVKRGKGDHDIWESPISGRRFPVDSKILSRHTANGVLKQAGLPRAF</sequence>
<dbReference type="AlphaFoldDB" id="A0A2K8UDN1"/>
<evidence type="ECO:0000256" key="4">
    <source>
        <dbReference type="ARBA" id="ARBA00022759"/>
    </source>
</evidence>
<dbReference type="EMBL" id="CP020370">
    <property type="protein sequence ID" value="AUB83682.1"/>
    <property type="molecule type" value="Genomic_DNA"/>
</dbReference>
<evidence type="ECO:0000256" key="3">
    <source>
        <dbReference type="ARBA" id="ARBA00022722"/>
    </source>
</evidence>
<dbReference type="InterPro" id="IPR038570">
    <property type="entry name" value="HicA_sf"/>
</dbReference>
<evidence type="ECO:0000313" key="8">
    <source>
        <dbReference type="EMBL" id="AUB83682.1"/>
    </source>
</evidence>
<protein>
    <recommendedName>
        <fullName evidence="10">Addiction module toxin, HicA family</fullName>
    </recommendedName>
</protein>
<evidence type="ECO:0000256" key="6">
    <source>
        <dbReference type="ARBA" id="ARBA00022884"/>
    </source>
</evidence>
<dbReference type="InterPro" id="IPR012933">
    <property type="entry name" value="HicA_mRNA_interferase"/>
</dbReference>
<keyword evidence="3" id="KW-0540">Nuclease</keyword>
<evidence type="ECO:0000256" key="2">
    <source>
        <dbReference type="ARBA" id="ARBA00022649"/>
    </source>
</evidence>
<keyword evidence="2" id="KW-1277">Toxin-antitoxin system</keyword>
<name>A0A2K8UDN1_9GAMM</name>
<evidence type="ECO:0000313" key="9">
    <source>
        <dbReference type="Proteomes" id="UP000232638"/>
    </source>
</evidence>
<evidence type="ECO:0000256" key="1">
    <source>
        <dbReference type="ARBA" id="ARBA00006620"/>
    </source>
</evidence>
<keyword evidence="7" id="KW-0346">Stress response</keyword>
<dbReference type="GO" id="GO:0016787">
    <property type="term" value="F:hydrolase activity"/>
    <property type="evidence" value="ECO:0007669"/>
    <property type="project" value="UniProtKB-KW"/>
</dbReference>
<keyword evidence="4" id="KW-0255">Endonuclease</keyword>
<reference evidence="8 9" key="1">
    <citation type="submission" date="2017-03" db="EMBL/GenBank/DDBJ databases">
        <title>Complete genome sequence of Candidatus 'Thiodictyon syntrophicum' sp. nov. strain Cad16T, a photolithoautotroph purple sulfur bacterium isolated from an alpine meromictic lake.</title>
        <authorList>
            <person name="Luedin S.M."/>
            <person name="Pothier J.F."/>
            <person name="Danza F."/>
            <person name="Storelli N."/>
            <person name="Wittwer M."/>
            <person name="Tonolla M."/>
        </authorList>
    </citation>
    <scope>NUCLEOTIDE SEQUENCE [LARGE SCALE GENOMIC DNA]</scope>
    <source>
        <strain evidence="8 9">Cad16T</strain>
    </source>
</reference>